<evidence type="ECO:0000313" key="3">
    <source>
        <dbReference type="Proteomes" id="UP000886786"/>
    </source>
</evidence>
<organism evidence="2 3">
    <name type="scientific">Candidatus Coprosoma intestinipullorum</name>
    <dbReference type="NCBI Taxonomy" id="2840752"/>
    <lineage>
        <taxon>Bacteria</taxon>
        <taxon>Bacillati</taxon>
        <taxon>Bacillota</taxon>
        <taxon>Bacillota incertae sedis</taxon>
        <taxon>Candidatus Coprosoma</taxon>
    </lineage>
</organism>
<evidence type="ECO:0000313" key="2">
    <source>
        <dbReference type="EMBL" id="HIQ91039.1"/>
    </source>
</evidence>
<proteinExistence type="predicted"/>
<dbReference type="InterPro" id="IPR009785">
    <property type="entry name" value="Prophage_Lj928_Orf309"/>
</dbReference>
<dbReference type="Proteomes" id="UP000886786">
    <property type="component" value="Unassembled WGS sequence"/>
</dbReference>
<dbReference type="EMBL" id="DVFV01000096">
    <property type="protein sequence ID" value="HIQ91039.1"/>
    <property type="molecule type" value="Genomic_DNA"/>
</dbReference>
<feature type="coiled-coil region" evidence="1">
    <location>
        <begin position="194"/>
        <end position="224"/>
    </location>
</feature>
<name>A0A9D1CYW6_9FIRM</name>
<dbReference type="Pfam" id="PF07083">
    <property type="entry name" value="DUF1351"/>
    <property type="match status" value="1"/>
</dbReference>
<reference evidence="2" key="1">
    <citation type="submission" date="2020-10" db="EMBL/GenBank/DDBJ databases">
        <authorList>
            <person name="Gilroy R."/>
        </authorList>
    </citation>
    <scope>NUCLEOTIDE SEQUENCE</scope>
    <source>
        <strain evidence="2">CHK147-3167</strain>
    </source>
</reference>
<evidence type="ECO:0000256" key="1">
    <source>
        <dbReference type="SAM" id="Coils"/>
    </source>
</evidence>
<dbReference type="AlphaFoldDB" id="A0A9D1CYW6"/>
<comment type="caution">
    <text evidence="2">The sequence shown here is derived from an EMBL/GenBank/DDBJ whole genome shotgun (WGS) entry which is preliminary data.</text>
</comment>
<reference evidence="2" key="2">
    <citation type="journal article" date="2021" name="PeerJ">
        <title>Extensive microbial diversity within the chicken gut microbiome revealed by metagenomics and culture.</title>
        <authorList>
            <person name="Gilroy R."/>
            <person name="Ravi A."/>
            <person name="Getino M."/>
            <person name="Pursley I."/>
            <person name="Horton D.L."/>
            <person name="Alikhan N.F."/>
            <person name="Baker D."/>
            <person name="Gharbi K."/>
            <person name="Hall N."/>
            <person name="Watson M."/>
            <person name="Adriaenssens E.M."/>
            <person name="Foster-Nyarko E."/>
            <person name="Jarju S."/>
            <person name="Secka A."/>
            <person name="Antonio M."/>
            <person name="Oren A."/>
            <person name="Chaudhuri R.R."/>
            <person name="La Ragione R."/>
            <person name="Hildebrand F."/>
            <person name="Pallen M.J."/>
        </authorList>
    </citation>
    <scope>NUCLEOTIDE SEQUENCE</scope>
    <source>
        <strain evidence="2">CHK147-3167</strain>
    </source>
</reference>
<feature type="coiled-coil region" evidence="1">
    <location>
        <begin position="51"/>
        <end position="114"/>
    </location>
</feature>
<gene>
    <name evidence="2" type="ORF">IAB27_05400</name>
</gene>
<sequence length="276" mass="32385">MEKPILKNELKVKIEGVQKITDNMSEVKEYALETKKYYENLVFTDEQIKAAKDERANINKAVKKVADYRKDIVDKFNKPLEEFVRNAKETENILKEASNSIDVQVKKYEEQEKETKKTECEELFNQLIGDLSELITFDKVFNPRWLNKTTKMIEVEQEIKSTIDKVNSGLNAIKELNSEFETEVTNTFLQDFDLSKAIMRNTQLKEQKERLAKTELAKEETKQEAIQEMISKPVETNEDEKDIIKSYTLKITANYTKLVALRKFMEINDIKFERVD</sequence>
<keyword evidence="1" id="KW-0175">Coiled coil</keyword>
<protein>
    <submittedName>
        <fullName evidence="2">DUF1351 domain-containing protein</fullName>
    </submittedName>
</protein>
<accession>A0A9D1CYW6</accession>